<sequence length="357" mass="40705">MSTKVPLFSEKNSLFKSLQDLSINGDEPPLQYIVKESKFGSKDTSALSIPIPIIDVSLLSYSKDELEKLRSCLNSEGCFQAIGHGISSSYLDRVREAAKHFFTLPAEEKQKYARAVNESEGYGNDMIVSDKQVLDWNYRLTLRVFPEDKRRPALWPENPSDFSEILDEFSTKTKLMMNLLLKAMARSLNLEEGSFLNQFGERALMQARFNFYPRCSKPDLVLGVKPHTDRSGITVLLQDKEVEGLQILIDDKWVNVPTIADALVVNLGDQMQIMSNGMFKSPMHRVVTNPEKLRMSVAMFNEPDPEIEIGPVNDLIDEKRPRLYRNVKNYGIINYKSYQEGKIALETVQIDQHSDQK</sequence>
<dbReference type="Proteomes" id="UP001163823">
    <property type="component" value="Chromosome 9"/>
</dbReference>
<gene>
    <name evidence="7" type="ORF">O6P43_023985</name>
</gene>
<dbReference type="PROSITE" id="PS51471">
    <property type="entry name" value="FE2OG_OXY"/>
    <property type="match status" value="1"/>
</dbReference>
<accession>A0AAD7PK12</accession>
<comment type="caution">
    <text evidence="7">The sequence shown here is derived from an EMBL/GenBank/DDBJ whole genome shotgun (WGS) entry which is preliminary data.</text>
</comment>
<feature type="domain" description="Fe2OG dioxygenase" evidence="6">
    <location>
        <begin position="203"/>
        <end position="303"/>
    </location>
</feature>
<name>A0AAD7PK12_QUISA</name>
<dbReference type="KEGG" id="qsa:O6P43_023985"/>
<keyword evidence="2 5" id="KW-0479">Metal-binding</keyword>
<dbReference type="Pfam" id="PF14226">
    <property type="entry name" value="DIOX_N"/>
    <property type="match status" value="1"/>
</dbReference>
<evidence type="ECO:0000313" key="7">
    <source>
        <dbReference type="EMBL" id="KAJ7957719.1"/>
    </source>
</evidence>
<dbReference type="GO" id="GO:0016491">
    <property type="term" value="F:oxidoreductase activity"/>
    <property type="evidence" value="ECO:0007669"/>
    <property type="project" value="UniProtKB-KW"/>
</dbReference>
<keyword evidence="4 5" id="KW-0408">Iron</keyword>
<dbReference type="SUPFAM" id="SSF51197">
    <property type="entry name" value="Clavaminate synthase-like"/>
    <property type="match status" value="1"/>
</dbReference>
<evidence type="ECO:0000256" key="2">
    <source>
        <dbReference type="ARBA" id="ARBA00022723"/>
    </source>
</evidence>
<keyword evidence="3" id="KW-0847">Vitamin C</keyword>
<comment type="similarity">
    <text evidence="1 5">Belongs to the iron/ascorbate-dependent oxidoreductase family.</text>
</comment>
<evidence type="ECO:0000256" key="5">
    <source>
        <dbReference type="RuleBase" id="RU003682"/>
    </source>
</evidence>
<reference evidence="7" key="1">
    <citation type="journal article" date="2023" name="Science">
        <title>Elucidation of the pathway for biosynthesis of saponin adjuvants from the soapbark tree.</title>
        <authorList>
            <person name="Reed J."/>
            <person name="Orme A."/>
            <person name="El-Demerdash A."/>
            <person name="Owen C."/>
            <person name="Martin L.B.B."/>
            <person name="Misra R.C."/>
            <person name="Kikuchi S."/>
            <person name="Rejzek M."/>
            <person name="Martin A.C."/>
            <person name="Harkess A."/>
            <person name="Leebens-Mack J."/>
            <person name="Louveau T."/>
            <person name="Stephenson M.J."/>
            <person name="Osbourn A."/>
        </authorList>
    </citation>
    <scope>NUCLEOTIDE SEQUENCE</scope>
    <source>
        <strain evidence="7">S10</strain>
    </source>
</reference>
<dbReference type="InterPro" id="IPR044861">
    <property type="entry name" value="IPNS-like_FE2OG_OXY"/>
</dbReference>
<dbReference type="InterPro" id="IPR027443">
    <property type="entry name" value="IPNS-like_sf"/>
</dbReference>
<evidence type="ECO:0000256" key="1">
    <source>
        <dbReference type="ARBA" id="ARBA00008056"/>
    </source>
</evidence>
<dbReference type="Gene3D" id="2.60.120.330">
    <property type="entry name" value="B-lactam Antibiotic, Isopenicillin N Synthase, Chain"/>
    <property type="match status" value="1"/>
</dbReference>
<dbReference type="EMBL" id="JARAOO010000009">
    <property type="protein sequence ID" value="KAJ7957719.1"/>
    <property type="molecule type" value="Genomic_DNA"/>
</dbReference>
<protein>
    <submittedName>
        <fullName evidence="7">2-oxoglutarate (2OG) and Fe(II)-dependent oxygenase superfamily protein</fullName>
    </submittedName>
</protein>
<evidence type="ECO:0000256" key="4">
    <source>
        <dbReference type="ARBA" id="ARBA00023004"/>
    </source>
</evidence>
<evidence type="ECO:0000313" key="8">
    <source>
        <dbReference type="Proteomes" id="UP001163823"/>
    </source>
</evidence>
<organism evidence="7 8">
    <name type="scientific">Quillaja saponaria</name>
    <name type="common">Soap bark tree</name>
    <dbReference type="NCBI Taxonomy" id="32244"/>
    <lineage>
        <taxon>Eukaryota</taxon>
        <taxon>Viridiplantae</taxon>
        <taxon>Streptophyta</taxon>
        <taxon>Embryophyta</taxon>
        <taxon>Tracheophyta</taxon>
        <taxon>Spermatophyta</taxon>
        <taxon>Magnoliopsida</taxon>
        <taxon>eudicotyledons</taxon>
        <taxon>Gunneridae</taxon>
        <taxon>Pentapetalae</taxon>
        <taxon>rosids</taxon>
        <taxon>fabids</taxon>
        <taxon>Fabales</taxon>
        <taxon>Quillajaceae</taxon>
        <taxon>Quillaja</taxon>
    </lineage>
</organism>
<dbReference type="GO" id="GO:0031418">
    <property type="term" value="F:L-ascorbic acid binding"/>
    <property type="evidence" value="ECO:0007669"/>
    <property type="project" value="UniProtKB-KW"/>
</dbReference>
<dbReference type="Pfam" id="PF03171">
    <property type="entry name" value="2OG-FeII_Oxy"/>
    <property type="match status" value="1"/>
</dbReference>
<dbReference type="InterPro" id="IPR005123">
    <property type="entry name" value="Oxoglu/Fe-dep_dioxygenase_dom"/>
</dbReference>
<dbReference type="FunFam" id="2.60.120.330:FF:000018">
    <property type="entry name" value="2-oxoglutarate (2OG) and Fe(II)-dependent oxygenase superfamily protein"/>
    <property type="match status" value="1"/>
</dbReference>
<dbReference type="AlphaFoldDB" id="A0AAD7PK12"/>
<proteinExistence type="inferred from homology"/>
<keyword evidence="5" id="KW-0560">Oxidoreductase</keyword>
<dbReference type="GO" id="GO:0046872">
    <property type="term" value="F:metal ion binding"/>
    <property type="evidence" value="ECO:0007669"/>
    <property type="project" value="UniProtKB-KW"/>
</dbReference>
<evidence type="ECO:0000259" key="6">
    <source>
        <dbReference type="PROSITE" id="PS51471"/>
    </source>
</evidence>
<dbReference type="InterPro" id="IPR026992">
    <property type="entry name" value="DIOX_N"/>
</dbReference>
<evidence type="ECO:0000256" key="3">
    <source>
        <dbReference type="ARBA" id="ARBA00022896"/>
    </source>
</evidence>
<keyword evidence="8" id="KW-1185">Reference proteome</keyword>
<dbReference type="PANTHER" id="PTHR47991">
    <property type="entry name" value="OXOGLUTARATE/IRON-DEPENDENT DIOXYGENASE"/>
    <property type="match status" value="1"/>
</dbReference>
<dbReference type="InterPro" id="IPR050295">
    <property type="entry name" value="Plant_2OG-oxidoreductases"/>
</dbReference>